<protein>
    <submittedName>
        <fullName evidence="2">Uncharacterized protein</fullName>
    </submittedName>
</protein>
<feature type="transmembrane region" description="Helical" evidence="1">
    <location>
        <begin position="15"/>
        <end position="32"/>
    </location>
</feature>
<gene>
    <name evidence="2" type="ORF">g.29435</name>
</gene>
<accession>A0A1B6KRR9</accession>
<reference evidence="2" key="1">
    <citation type="submission" date="2015-11" db="EMBL/GenBank/DDBJ databases">
        <title>De novo transcriptome assembly of four potential Pierce s Disease insect vectors from Arizona vineyards.</title>
        <authorList>
            <person name="Tassone E.E."/>
        </authorList>
    </citation>
    <scope>NUCLEOTIDE SEQUENCE</scope>
</reference>
<keyword evidence="1" id="KW-0812">Transmembrane</keyword>
<evidence type="ECO:0000256" key="1">
    <source>
        <dbReference type="SAM" id="Phobius"/>
    </source>
</evidence>
<dbReference type="AlphaFoldDB" id="A0A1B6KRR9"/>
<keyword evidence="1" id="KW-0472">Membrane</keyword>
<evidence type="ECO:0000313" key="2">
    <source>
        <dbReference type="EMBL" id="JAT14149.1"/>
    </source>
</evidence>
<dbReference type="EMBL" id="GEBQ01025828">
    <property type="protein sequence ID" value="JAT14149.1"/>
    <property type="molecule type" value="Transcribed_RNA"/>
</dbReference>
<proteinExistence type="predicted"/>
<keyword evidence="1" id="KW-1133">Transmembrane helix</keyword>
<organism evidence="2">
    <name type="scientific">Graphocephala atropunctata</name>
    <dbReference type="NCBI Taxonomy" id="36148"/>
    <lineage>
        <taxon>Eukaryota</taxon>
        <taxon>Metazoa</taxon>
        <taxon>Ecdysozoa</taxon>
        <taxon>Arthropoda</taxon>
        <taxon>Hexapoda</taxon>
        <taxon>Insecta</taxon>
        <taxon>Pterygota</taxon>
        <taxon>Neoptera</taxon>
        <taxon>Paraneoptera</taxon>
        <taxon>Hemiptera</taxon>
        <taxon>Auchenorrhyncha</taxon>
        <taxon>Membracoidea</taxon>
        <taxon>Cicadellidae</taxon>
        <taxon>Cicadellinae</taxon>
        <taxon>Cicadellini</taxon>
        <taxon>Graphocephala</taxon>
    </lineage>
</organism>
<name>A0A1B6KRR9_9HEMI</name>
<sequence length="108" mass="12206">MINYLCGCILTTSKMFIPCYILFGLVVLKFSMGQELNKLNLNVVDNNDTYVDPSDGGNNPTNKIHGNRVMKQCGYGRPCKTQKWIVKRSSWTKNKPTELSPNHSLPLL</sequence>